<dbReference type="InterPro" id="IPR010870">
    <property type="entry name" value="Porin_O/P"/>
</dbReference>
<evidence type="ECO:0000256" key="2">
    <source>
        <dbReference type="SAM" id="SignalP"/>
    </source>
</evidence>
<name>A0ABY9TJX7_9GAMM</name>
<dbReference type="EMBL" id="CP134146">
    <property type="protein sequence ID" value="WNC69011.1"/>
    <property type="molecule type" value="Genomic_DNA"/>
</dbReference>
<keyword evidence="1" id="KW-0175">Coiled coil</keyword>
<evidence type="ECO:0000256" key="1">
    <source>
        <dbReference type="SAM" id="Coils"/>
    </source>
</evidence>
<dbReference type="InterPro" id="IPR023614">
    <property type="entry name" value="Porin_dom_sf"/>
</dbReference>
<feature type="coiled-coil region" evidence="1">
    <location>
        <begin position="24"/>
        <end position="62"/>
    </location>
</feature>
<dbReference type="Gene3D" id="2.40.160.10">
    <property type="entry name" value="Porin"/>
    <property type="match status" value="1"/>
</dbReference>
<dbReference type="RefSeq" id="WP_348388161.1">
    <property type="nucleotide sequence ID" value="NZ_CP134146.1"/>
</dbReference>
<proteinExistence type="predicted"/>
<evidence type="ECO:0000313" key="4">
    <source>
        <dbReference type="Proteomes" id="UP001248581"/>
    </source>
</evidence>
<evidence type="ECO:0000313" key="3">
    <source>
        <dbReference type="EMBL" id="WNC69011.1"/>
    </source>
</evidence>
<dbReference type="Proteomes" id="UP001248581">
    <property type="component" value="Chromosome"/>
</dbReference>
<reference evidence="4" key="1">
    <citation type="submission" date="2023-09" db="EMBL/GenBank/DDBJ databases">
        <authorList>
            <person name="Li S."/>
            <person name="Li X."/>
            <person name="Zhang C."/>
            <person name="Zhao Z."/>
        </authorList>
    </citation>
    <scope>NUCLEOTIDE SEQUENCE [LARGE SCALE GENOMIC DNA]</scope>
    <source>
        <strain evidence="4">SQ345</strain>
    </source>
</reference>
<dbReference type="Pfam" id="PF07396">
    <property type="entry name" value="Porin_O_P"/>
    <property type="match status" value="1"/>
</dbReference>
<feature type="signal peptide" evidence="2">
    <location>
        <begin position="1"/>
        <end position="20"/>
    </location>
</feature>
<keyword evidence="2" id="KW-0732">Signal</keyword>
<keyword evidence="4" id="KW-1185">Reference proteome</keyword>
<dbReference type="SUPFAM" id="SSF56935">
    <property type="entry name" value="Porins"/>
    <property type="match status" value="1"/>
</dbReference>
<sequence length="393" mass="43573">MKKSIIATALMSLFATNAMAAEETQELREVIAEQQKVLQSLEKRLNETESRLEATADQMDENASANPFANTTIGGYGELHYNNYEDEDAEIDFHRFVLFFGHEFDSKTRFFSEFELEHSLAGDGEDKPGEVELEQAYVEYDYSKNITTKAGLFLVPVGIINETHEPPTFYGVERNGVEKNIIPATWWEAGLAGNFKVAPGLSIDAAITSGLNVVNEVTDKNAYLIRKGRQKVAEASAENLAYTGRVKYTAIPGLELAATLQYQTDITQSAAGVDEAAATLIEAHAIYQVNDFSIRALYATWDIDGDEAESLGRDEQTGWYVEPSYKISEEFGVFARYAEYNNQAGDSSSEAVETTTVGINYWLHEDVVFKADVEELGGSKDSKGFNLGFGYQF</sequence>
<protein>
    <submittedName>
        <fullName evidence="3">Porin</fullName>
    </submittedName>
</protein>
<gene>
    <name evidence="3" type="ORF">RI845_02390</name>
</gene>
<feature type="chain" id="PRO_5045072867" evidence="2">
    <location>
        <begin position="21"/>
        <end position="393"/>
    </location>
</feature>
<accession>A0ABY9TJX7</accession>
<organism evidence="3 4">
    <name type="scientific">Thalassotalea nanhaiensis</name>
    <dbReference type="NCBI Taxonomy" id="3065648"/>
    <lineage>
        <taxon>Bacteria</taxon>
        <taxon>Pseudomonadati</taxon>
        <taxon>Pseudomonadota</taxon>
        <taxon>Gammaproteobacteria</taxon>
        <taxon>Alteromonadales</taxon>
        <taxon>Colwelliaceae</taxon>
        <taxon>Thalassotalea</taxon>
    </lineage>
</organism>